<proteinExistence type="predicted"/>
<reference evidence="1 2" key="1">
    <citation type="submission" date="2016-10" db="EMBL/GenBank/DDBJ databases">
        <authorList>
            <person name="Varghese N."/>
            <person name="Submissions S."/>
        </authorList>
    </citation>
    <scope>NUCLEOTIDE SEQUENCE [LARGE SCALE GENOMIC DNA]</scope>
    <source>
        <strain evidence="2">YIM D21,KCTC 23444,ACCC 10710</strain>
    </source>
</reference>
<accession>A0A1I1STV0</accession>
<evidence type="ECO:0000313" key="2">
    <source>
        <dbReference type="Proteomes" id="UP000325289"/>
    </source>
</evidence>
<organism evidence="1 2">
    <name type="scientific">Roseivivax sediminis</name>
    <dbReference type="NCBI Taxonomy" id="936889"/>
    <lineage>
        <taxon>Bacteria</taxon>
        <taxon>Pseudomonadati</taxon>
        <taxon>Pseudomonadota</taxon>
        <taxon>Alphaproteobacteria</taxon>
        <taxon>Rhodobacterales</taxon>
        <taxon>Roseobacteraceae</taxon>
        <taxon>Roseivivax</taxon>
    </lineage>
</organism>
<keyword evidence="2" id="KW-1185">Reference proteome</keyword>
<evidence type="ECO:0000313" key="1">
    <source>
        <dbReference type="EMBL" id="SFD47323.1"/>
    </source>
</evidence>
<dbReference type="OrthoDB" id="9904909at2"/>
<dbReference type="EMBL" id="FOMS01000001">
    <property type="protein sequence ID" value="SFD47323.1"/>
    <property type="molecule type" value="Genomic_DNA"/>
</dbReference>
<gene>
    <name evidence="1" type="ORF">SAMN04515678_101225</name>
</gene>
<sequence>MSDPMRTEWIRPVLEDIRDFLRECEHPEMAHDIDKLIERYKHTLDTRSANEDALPGNAIPLDLYRPRR</sequence>
<dbReference type="Proteomes" id="UP000325289">
    <property type="component" value="Unassembled WGS sequence"/>
</dbReference>
<dbReference type="RefSeq" id="WP_149754034.1">
    <property type="nucleotide sequence ID" value="NZ_FOMS01000001.1"/>
</dbReference>
<name>A0A1I1STV0_9RHOB</name>
<protein>
    <submittedName>
        <fullName evidence="1">Uncharacterized protein</fullName>
    </submittedName>
</protein>
<dbReference type="AlphaFoldDB" id="A0A1I1STV0"/>